<proteinExistence type="predicted"/>
<name>A0A6L2LJ76_TANCI</name>
<feature type="non-terminal residue" evidence="1">
    <location>
        <position position="1"/>
    </location>
</feature>
<organism evidence="1">
    <name type="scientific">Tanacetum cinerariifolium</name>
    <name type="common">Dalmatian daisy</name>
    <name type="synonym">Chrysanthemum cinerariifolium</name>
    <dbReference type="NCBI Taxonomy" id="118510"/>
    <lineage>
        <taxon>Eukaryota</taxon>
        <taxon>Viridiplantae</taxon>
        <taxon>Streptophyta</taxon>
        <taxon>Embryophyta</taxon>
        <taxon>Tracheophyta</taxon>
        <taxon>Spermatophyta</taxon>
        <taxon>Magnoliopsida</taxon>
        <taxon>eudicotyledons</taxon>
        <taxon>Gunneridae</taxon>
        <taxon>Pentapetalae</taxon>
        <taxon>asterids</taxon>
        <taxon>campanulids</taxon>
        <taxon>Asterales</taxon>
        <taxon>Asteraceae</taxon>
        <taxon>Asteroideae</taxon>
        <taxon>Anthemideae</taxon>
        <taxon>Anthemidinae</taxon>
        <taxon>Tanacetum</taxon>
    </lineage>
</organism>
<sequence>VEKYVGGLPDMVQGSVMATKPKRMHEAIEIANDLIDQKNQNHGNQAKGIEARGMVYALGGGETNQDLDEMEDDINA</sequence>
<dbReference type="EMBL" id="BKCJ010004576">
    <property type="protein sequence ID" value="GEU61873.1"/>
    <property type="molecule type" value="Genomic_DNA"/>
</dbReference>
<reference evidence="1" key="1">
    <citation type="journal article" date="2019" name="Sci. Rep.">
        <title>Draft genome of Tanacetum cinerariifolium, the natural source of mosquito coil.</title>
        <authorList>
            <person name="Yamashiro T."/>
            <person name="Shiraishi A."/>
            <person name="Satake H."/>
            <person name="Nakayama K."/>
        </authorList>
    </citation>
    <scope>NUCLEOTIDE SEQUENCE</scope>
</reference>
<keyword evidence="1" id="KW-0695">RNA-directed DNA polymerase</keyword>
<gene>
    <name evidence="1" type="ORF">Tci_033851</name>
</gene>
<comment type="caution">
    <text evidence="1">The sequence shown here is derived from an EMBL/GenBank/DDBJ whole genome shotgun (WGS) entry which is preliminary data.</text>
</comment>
<protein>
    <submittedName>
        <fullName evidence="1">Reverse transcriptase domain-containing protein</fullName>
    </submittedName>
</protein>
<dbReference type="GO" id="GO:0003964">
    <property type="term" value="F:RNA-directed DNA polymerase activity"/>
    <property type="evidence" value="ECO:0007669"/>
    <property type="project" value="UniProtKB-KW"/>
</dbReference>
<keyword evidence="1" id="KW-0548">Nucleotidyltransferase</keyword>
<evidence type="ECO:0000313" key="1">
    <source>
        <dbReference type="EMBL" id="GEU61873.1"/>
    </source>
</evidence>
<dbReference type="AlphaFoldDB" id="A0A6L2LJ76"/>
<keyword evidence="1" id="KW-0808">Transferase</keyword>
<accession>A0A6L2LJ76</accession>